<dbReference type="PROSITE" id="PS51704">
    <property type="entry name" value="GP_PDE"/>
    <property type="match status" value="1"/>
</dbReference>
<evidence type="ECO:0000313" key="2">
    <source>
        <dbReference type="EMBL" id="MBJ7609346.1"/>
    </source>
</evidence>
<evidence type="ECO:0000259" key="1">
    <source>
        <dbReference type="PROSITE" id="PS51704"/>
    </source>
</evidence>
<dbReference type="PANTHER" id="PTHR46211:SF14">
    <property type="entry name" value="GLYCEROPHOSPHODIESTER PHOSPHODIESTERASE"/>
    <property type="match status" value="1"/>
</dbReference>
<dbReference type="GO" id="GO:0006629">
    <property type="term" value="P:lipid metabolic process"/>
    <property type="evidence" value="ECO:0007669"/>
    <property type="project" value="InterPro"/>
</dbReference>
<name>A0A934KID4_9BACT</name>
<dbReference type="SUPFAM" id="SSF51695">
    <property type="entry name" value="PLC-like phosphodiesterases"/>
    <property type="match status" value="1"/>
</dbReference>
<evidence type="ECO:0000313" key="3">
    <source>
        <dbReference type="Proteomes" id="UP000614410"/>
    </source>
</evidence>
<feature type="domain" description="GP-PDE" evidence="1">
    <location>
        <begin position="14"/>
        <end position="246"/>
    </location>
</feature>
<protein>
    <submittedName>
        <fullName evidence="2">Glycerophosphodiester phosphodiesterase</fullName>
    </submittedName>
</protein>
<dbReference type="CDD" id="cd08556">
    <property type="entry name" value="GDPD"/>
    <property type="match status" value="1"/>
</dbReference>
<dbReference type="Gene3D" id="3.20.20.190">
    <property type="entry name" value="Phosphatidylinositol (PI) phosphodiesterase"/>
    <property type="match status" value="1"/>
</dbReference>
<dbReference type="PANTHER" id="PTHR46211">
    <property type="entry name" value="GLYCEROPHOSPHORYL DIESTER PHOSPHODIESTERASE"/>
    <property type="match status" value="1"/>
</dbReference>
<reference evidence="2 3" key="1">
    <citation type="submission" date="2020-10" db="EMBL/GenBank/DDBJ databases">
        <title>Ca. Dormibacterota MAGs.</title>
        <authorList>
            <person name="Montgomery K."/>
        </authorList>
    </citation>
    <scope>NUCLEOTIDE SEQUENCE [LARGE SCALE GENOMIC DNA]</scope>
    <source>
        <strain evidence="2">Mitchell_Peninsula_5</strain>
    </source>
</reference>
<dbReference type="EMBL" id="JAEKNN010000036">
    <property type="protein sequence ID" value="MBJ7609346.1"/>
    <property type="molecule type" value="Genomic_DNA"/>
</dbReference>
<dbReference type="Pfam" id="PF03009">
    <property type="entry name" value="GDPD"/>
    <property type="match status" value="1"/>
</dbReference>
<organism evidence="2 3">
    <name type="scientific">Candidatus Amunia macphersoniae</name>
    <dbReference type="NCBI Taxonomy" id="3127014"/>
    <lineage>
        <taxon>Bacteria</taxon>
        <taxon>Bacillati</taxon>
        <taxon>Candidatus Dormiibacterota</taxon>
        <taxon>Candidatus Dormibacteria</taxon>
        <taxon>Candidatus Aeolococcales</taxon>
        <taxon>Candidatus Aeolococcaceae</taxon>
        <taxon>Candidatus Amunia</taxon>
    </lineage>
</organism>
<gene>
    <name evidence="2" type="ORF">JF887_07925</name>
</gene>
<proteinExistence type="predicted"/>
<dbReference type="GO" id="GO:0008081">
    <property type="term" value="F:phosphoric diester hydrolase activity"/>
    <property type="evidence" value="ECO:0007669"/>
    <property type="project" value="InterPro"/>
</dbReference>
<sequence length="246" mass="26399">MPPDLSSRAAPAPLIGFAHRGGAVRRDQQNTLAAFSRSRNLGATGIESDVALTADGVPVLVHPGILTRLGRPVSRLRRDQLPATVPSLEEVYRECGPHMDVALDMTAPSAADKVVAIAREHGDPARLWLTYWRVDALASWRHRYPDVRLVFPTLLLRPSTAARRTSTLRSAGVDAVNLYHRTCTPSRAAIVHGAGMLLFGWGARSGPAAARTLHNGADGVFCDDTAGMVAALRAEQHRRAAVSAGR</sequence>
<dbReference type="InterPro" id="IPR030395">
    <property type="entry name" value="GP_PDE_dom"/>
</dbReference>
<accession>A0A934KID4</accession>
<dbReference type="Proteomes" id="UP000614410">
    <property type="component" value="Unassembled WGS sequence"/>
</dbReference>
<dbReference type="AlphaFoldDB" id="A0A934KID4"/>
<comment type="caution">
    <text evidence="2">The sequence shown here is derived from an EMBL/GenBank/DDBJ whole genome shotgun (WGS) entry which is preliminary data.</text>
</comment>
<dbReference type="InterPro" id="IPR017946">
    <property type="entry name" value="PLC-like_Pdiesterase_TIM-brl"/>
</dbReference>